<evidence type="ECO:0000313" key="3">
    <source>
        <dbReference type="EMBL" id="KAF1965456.1"/>
    </source>
</evidence>
<evidence type="ECO:0008006" key="5">
    <source>
        <dbReference type="Google" id="ProtNLM"/>
    </source>
</evidence>
<feature type="transmembrane region" description="Helical" evidence="2">
    <location>
        <begin position="20"/>
        <end position="41"/>
    </location>
</feature>
<dbReference type="PANTHER" id="PTHR37451:SF4">
    <property type="entry name" value="MARVEL DOMAIN-CONTAINING PROTEIN"/>
    <property type="match status" value="1"/>
</dbReference>
<dbReference type="PANTHER" id="PTHR37451">
    <property type="entry name" value="MARVEL DOMAIN"/>
    <property type="match status" value="1"/>
</dbReference>
<dbReference type="OrthoDB" id="5325022at2759"/>
<feature type="transmembrane region" description="Helical" evidence="2">
    <location>
        <begin position="82"/>
        <end position="102"/>
    </location>
</feature>
<keyword evidence="2" id="KW-0472">Membrane</keyword>
<gene>
    <name evidence="3" type="ORF">BU23DRAFT_25217</name>
</gene>
<protein>
    <recommendedName>
        <fullName evidence="5">MARVEL domain-containing protein</fullName>
    </recommendedName>
</protein>
<feature type="transmembrane region" description="Helical" evidence="2">
    <location>
        <begin position="161"/>
        <end position="187"/>
    </location>
</feature>
<dbReference type="Proteomes" id="UP000800036">
    <property type="component" value="Unassembled WGS sequence"/>
</dbReference>
<proteinExistence type="predicted"/>
<feature type="region of interest" description="Disordered" evidence="1">
    <location>
        <begin position="206"/>
        <end position="235"/>
    </location>
</feature>
<reference evidence="3" key="1">
    <citation type="journal article" date="2020" name="Stud. Mycol.">
        <title>101 Dothideomycetes genomes: a test case for predicting lifestyles and emergence of pathogens.</title>
        <authorList>
            <person name="Haridas S."/>
            <person name="Albert R."/>
            <person name="Binder M."/>
            <person name="Bloem J."/>
            <person name="Labutti K."/>
            <person name="Salamov A."/>
            <person name="Andreopoulos B."/>
            <person name="Baker S."/>
            <person name="Barry K."/>
            <person name="Bills G."/>
            <person name="Bluhm B."/>
            <person name="Cannon C."/>
            <person name="Castanera R."/>
            <person name="Culley D."/>
            <person name="Daum C."/>
            <person name="Ezra D."/>
            <person name="Gonzalez J."/>
            <person name="Henrissat B."/>
            <person name="Kuo A."/>
            <person name="Liang C."/>
            <person name="Lipzen A."/>
            <person name="Lutzoni F."/>
            <person name="Magnuson J."/>
            <person name="Mondo S."/>
            <person name="Nolan M."/>
            <person name="Ohm R."/>
            <person name="Pangilinan J."/>
            <person name="Park H.-J."/>
            <person name="Ramirez L."/>
            <person name="Alfaro M."/>
            <person name="Sun H."/>
            <person name="Tritt A."/>
            <person name="Yoshinaga Y."/>
            <person name="Zwiers L.-H."/>
            <person name="Turgeon B."/>
            <person name="Goodwin S."/>
            <person name="Spatafora J."/>
            <person name="Crous P."/>
            <person name="Grigoriev I."/>
        </authorList>
    </citation>
    <scope>NUCLEOTIDE SEQUENCE</scope>
    <source>
        <strain evidence="3">CBS 107.79</strain>
    </source>
</reference>
<dbReference type="EMBL" id="ML976762">
    <property type="protein sequence ID" value="KAF1965456.1"/>
    <property type="molecule type" value="Genomic_DNA"/>
</dbReference>
<feature type="compositionally biased region" description="Polar residues" evidence="1">
    <location>
        <begin position="225"/>
        <end position="235"/>
    </location>
</feature>
<evidence type="ECO:0000256" key="2">
    <source>
        <dbReference type="SAM" id="Phobius"/>
    </source>
</evidence>
<keyword evidence="4" id="KW-1185">Reference proteome</keyword>
<evidence type="ECO:0000256" key="1">
    <source>
        <dbReference type="SAM" id="MobiDB-lite"/>
    </source>
</evidence>
<name>A0A6A5URC6_9PLEO</name>
<keyword evidence="2" id="KW-0812">Transmembrane</keyword>
<sequence length="235" mass="25851">MSNMAGTQSRDHIPRVHSAFKFIVIAKIVIAVVVLGLATYGATFNDFFAGNGYAIFCCIALLLTEGYYLAATIFFTHIFNPWVYLVMSLFQAVWWLACWANLASWASAYKLVYLGLDLSDVNDCSDKANQAYDSTEPDSLNDWDDAYLKCLQDRRRRHRDAIGAAAGIGALEWILVVVTLVLFALALRRHRRSGAPFSAGAAWRTTSENPHGVAGAGAGTHVESHQMQTKPKTAV</sequence>
<organism evidence="3 4">
    <name type="scientific">Bimuria novae-zelandiae CBS 107.79</name>
    <dbReference type="NCBI Taxonomy" id="1447943"/>
    <lineage>
        <taxon>Eukaryota</taxon>
        <taxon>Fungi</taxon>
        <taxon>Dikarya</taxon>
        <taxon>Ascomycota</taxon>
        <taxon>Pezizomycotina</taxon>
        <taxon>Dothideomycetes</taxon>
        <taxon>Pleosporomycetidae</taxon>
        <taxon>Pleosporales</taxon>
        <taxon>Massarineae</taxon>
        <taxon>Didymosphaeriaceae</taxon>
        <taxon>Bimuria</taxon>
    </lineage>
</organism>
<evidence type="ECO:0000313" key="4">
    <source>
        <dbReference type="Proteomes" id="UP000800036"/>
    </source>
</evidence>
<dbReference type="AlphaFoldDB" id="A0A6A5URC6"/>
<accession>A0A6A5URC6</accession>
<keyword evidence="2" id="KW-1133">Transmembrane helix</keyword>
<feature type="transmembrane region" description="Helical" evidence="2">
    <location>
        <begin position="53"/>
        <end position="75"/>
    </location>
</feature>